<dbReference type="OrthoDB" id="8111537at2"/>
<dbReference type="InterPro" id="IPR001375">
    <property type="entry name" value="Peptidase_S9_cat"/>
</dbReference>
<gene>
    <name evidence="3" type="ORF">SD72_05400</name>
</gene>
<feature type="domain" description="Peptidase S9 prolyl oligopeptidase catalytic" evidence="2">
    <location>
        <begin position="195"/>
        <end position="394"/>
    </location>
</feature>
<dbReference type="RefSeq" id="WP_042543428.1">
    <property type="nucleotide sequence ID" value="NZ_JXSQ01000005.1"/>
</dbReference>
<evidence type="ECO:0000313" key="3">
    <source>
        <dbReference type="EMBL" id="KIP52946.1"/>
    </source>
</evidence>
<evidence type="ECO:0000256" key="1">
    <source>
        <dbReference type="SAM" id="SignalP"/>
    </source>
</evidence>
<dbReference type="Pfam" id="PF00326">
    <property type="entry name" value="Peptidase_S9"/>
    <property type="match status" value="1"/>
</dbReference>
<reference evidence="3 4" key="1">
    <citation type="submission" date="2015-01" db="EMBL/GenBank/DDBJ databases">
        <title>Draft genome sequence of Leucobacter komagatae strain VKM ST2845.</title>
        <authorList>
            <person name="Karlyshev A.V."/>
            <person name="Kudryashova E.B."/>
        </authorList>
    </citation>
    <scope>NUCLEOTIDE SEQUENCE [LARGE SCALE GENOMIC DNA]</scope>
    <source>
        <strain evidence="3 4">VKM ST2845</strain>
    </source>
</reference>
<dbReference type="SUPFAM" id="SSF53474">
    <property type="entry name" value="alpha/beta-Hydrolases"/>
    <property type="match status" value="1"/>
</dbReference>
<organism evidence="3 4">
    <name type="scientific">Leucobacter komagatae</name>
    <dbReference type="NCBI Taxonomy" id="55969"/>
    <lineage>
        <taxon>Bacteria</taxon>
        <taxon>Bacillati</taxon>
        <taxon>Actinomycetota</taxon>
        <taxon>Actinomycetes</taxon>
        <taxon>Micrococcales</taxon>
        <taxon>Microbacteriaceae</taxon>
        <taxon>Leucobacter</taxon>
    </lineage>
</organism>
<feature type="signal peptide" evidence="1">
    <location>
        <begin position="1"/>
        <end position="24"/>
    </location>
</feature>
<dbReference type="InterPro" id="IPR029058">
    <property type="entry name" value="AB_hydrolase_fold"/>
</dbReference>
<sequence>MKTRQALAVAGATAAGLAAAAASASVGLAAYLARVSVTVDRSVERPVRVLRVTGGDAGAVWIAGEGAGARGQQSLLFDPPGAVAGGGVGAAPTGHARLGPVLARRGREVLRAVVQVDSGELVAGALGRMVGWWYTSPEELGYRVEEITYESELGPMSAWVVHPKRQRKQRWAIHMHGRGADPAETFRGVEPFARAGVTSMIIGYRNDRGEPEGRNGRYGMGISESRDLDAAISEARARGAARVTLMGWSMGGTAALVSLARGAHRDVIDGVVLESPGADWEGILRDKATEHRLPRWIADWGMGMLRRGIVASGEHDGIDFGALRPAELARGIDVPVLLLASPNDRFVPWHGSQVIAAERPDYVQFVSIPGAGHVRLWNADPERWEQVVLSFVAQLPRPGWRGQ</sequence>
<feature type="chain" id="PRO_5038610335" description="Peptidase S9 prolyl oligopeptidase catalytic domain-containing protein" evidence="1">
    <location>
        <begin position="25"/>
        <end position="403"/>
    </location>
</feature>
<dbReference type="PANTHER" id="PTHR43358:SF4">
    <property type="entry name" value="ALPHA_BETA HYDROLASE FOLD-1 DOMAIN-CONTAINING PROTEIN"/>
    <property type="match status" value="1"/>
</dbReference>
<accession>A0A0D0HZF0</accession>
<keyword evidence="4" id="KW-1185">Reference proteome</keyword>
<dbReference type="GO" id="GO:0008236">
    <property type="term" value="F:serine-type peptidase activity"/>
    <property type="evidence" value="ECO:0007669"/>
    <property type="project" value="InterPro"/>
</dbReference>
<keyword evidence="1" id="KW-0732">Signal</keyword>
<proteinExistence type="predicted"/>
<comment type="caution">
    <text evidence="3">The sequence shown here is derived from an EMBL/GenBank/DDBJ whole genome shotgun (WGS) entry which is preliminary data.</text>
</comment>
<dbReference type="PANTHER" id="PTHR43358">
    <property type="entry name" value="ALPHA/BETA-HYDROLASE"/>
    <property type="match status" value="1"/>
</dbReference>
<protein>
    <recommendedName>
        <fullName evidence="2">Peptidase S9 prolyl oligopeptidase catalytic domain-containing protein</fullName>
    </recommendedName>
</protein>
<dbReference type="Gene3D" id="3.40.50.1820">
    <property type="entry name" value="alpha/beta hydrolase"/>
    <property type="match status" value="1"/>
</dbReference>
<name>A0A0D0HZF0_9MICO</name>
<dbReference type="AlphaFoldDB" id="A0A0D0HZF0"/>
<dbReference type="InterPro" id="IPR052920">
    <property type="entry name" value="DNA-binding_regulatory"/>
</dbReference>
<evidence type="ECO:0000259" key="2">
    <source>
        <dbReference type="Pfam" id="PF00326"/>
    </source>
</evidence>
<evidence type="ECO:0000313" key="4">
    <source>
        <dbReference type="Proteomes" id="UP000032120"/>
    </source>
</evidence>
<dbReference type="GO" id="GO:0006508">
    <property type="term" value="P:proteolysis"/>
    <property type="evidence" value="ECO:0007669"/>
    <property type="project" value="InterPro"/>
</dbReference>
<dbReference type="EMBL" id="JXSQ01000005">
    <property type="protein sequence ID" value="KIP52946.1"/>
    <property type="molecule type" value="Genomic_DNA"/>
</dbReference>
<dbReference type="Proteomes" id="UP000032120">
    <property type="component" value="Unassembled WGS sequence"/>
</dbReference>